<evidence type="ECO:0000313" key="1">
    <source>
        <dbReference type="Proteomes" id="UP000790787"/>
    </source>
</evidence>
<name>A0AC58UC90_TOBAC</name>
<reference evidence="1" key="1">
    <citation type="journal article" date="2014" name="Nat. Commun.">
        <title>The tobacco genome sequence and its comparison with those of tomato and potato.</title>
        <authorList>
            <person name="Sierro N."/>
            <person name="Battey J.N."/>
            <person name="Ouadi S."/>
            <person name="Bakaher N."/>
            <person name="Bovet L."/>
            <person name="Willig A."/>
            <person name="Goepfert S."/>
            <person name="Peitsch M.C."/>
            <person name="Ivanov N.V."/>
        </authorList>
    </citation>
    <scope>NUCLEOTIDE SEQUENCE [LARGE SCALE GENOMIC DNA]</scope>
</reference>
<protein>
    <submittedName>
        <fullName evidence="2">Uncharacterized protein LOC142180073</fullName>
    </submittedName>
</protein>
<proteinExistence type="predicted"/>
<dbReference type="RefSeq" id="XP_075107095.1">
    <property type="nucleotide sequence ID" value="XM_075250994.1"/>
</dbReference>
<organism evidence="1 2">
    <name type="scientific">Nicotiana tabacum</name>
    <name type="common">Common tobacco</name>
    <dbReference type="NCBI Taxonomy" id="4097"/>
    <lineage>
        <taxon>Eukaryota</taxon>
        <taxon>Viridiplantae</taxon>
        <taxon>Streptophyta</taxon>
        <taxon>Embryophyta</taxon>
        <taxon>Tracheophyta</taxon>
        <taxon>Spermatophyta</taxon>
        <taxon>Magnoliopsida</taxon>
        <taxon>eudicotyledons</taxon>
        <taxon>Gunneridae</taxon>
        <taxon>Pentapetalae</taxon>
        <taxon>asterids</taxon>
        <taxon>lamiids</taxon>
        <taxon>Solanales</taxon>
        <taxon>Solanaceae</taxon>
        <taxon>Nicotianoideae</taxon>
        <taxon>Nicotianeae</taxon>
        <taxon>Nicotiana</taxon>
    </lineage>
</organism>
<sequence>MEEAIISNSAAIRNIETQLGQRSSAVNNKPHGTLPGDTTTNPKDSRTRPVLADTATVQLSMECSAIVTRPIAKKFEDPESFTTPCTIGGYSFAKALCDLGANINLMPLAIYRKLGLPRLRPTYMRVQLADRTLSRPKGIVDDVLVQVDKFIFPADFVVLDCKVEIEVPLILGRPFLAMGRAFVDCEVGELKMHLNDEEVVFHVHKSMKRPSDIGECSILQVVDVIMQEEEEIVHHADPLEACLLNLDKLNGEDLVEWALDLEGQGYWKREPKFEPLNLFERKTPPAKPSIEEPPQLELKPFPSHLRLAFEELKKRLVTAPIIVAPDWEQPFELMCDASNYAIGAVLGQQKDKITHLISSEQIRDRKGTENQVADHLSRLERGKNAVKIEDIQETFPYEQLLAASLDMVPCLFDNKYILVAVDYVSKWVEAVEMPTNDAKGVIKFLKRNIFTRFGTTRAIFSDGGTYFCNRAFDKLLEKYGVRHKVATPYHPQTSGQVEVTNREIKNILTKTVRGTRTDWTNKLDDALWAYHTAFKTTLGMSPYKLVFGKACHLPVELEHKALWELKRLNLDLEAAGAQRLTKLNELDEFHLQAYEISKLYKERMKIAHYKHILNREFKAGDQVLLYNSRLKLFPGKSKMKWSDLFRVVQVFPYGAVEVEVEAEDGSRKFQVNGQRLKHYHGLVEGDRLVSVM</sequence>
<evidence type="ECO:0000313" key="2">
    <source>
        <dbReference type="RefSeq" id="XP_075107095.1"/>
    </source>
</evidence>
<gene>
    <name evidence="2" type="primary">LOC142180073</name>
</gene>
<dbReference type="Proteomes" id="UP000790787">
    <property type="component" value="Chromosome 4"/>
</dbReference>
<reference evidence="2" key="2">
    <citation type="submission" date="2025-08" db="UniProtKB">
        <authorList>
            <consortium name="RefSeq"/>
        </authorList>
    </citation>
    <scope>IDENTIFICATION</scope>
    <source>
        <tissue evidence="2">Leaf</tissue>
    </source>
</reference>
<keyword evidence="1" id="KW-1185">Reference proteome</keyword>
<accession>A0AC58UC90</accession>